<evidence type="ECO:0000313" key="3">
    <source>
        <dbReference type="EMBL" id="ELR60343.1"/>
    </source>
</evidence>
<sequence length="725" mass="85625">MNIDEKIFNKILAVRIQQHIKNIIHHDQVGFIPGMQGFFNIRKSINVIHHINKLKNKSRVIISIDAEKDFDKIQHPFMRKTLQKAGIEGTYLNIIKAIYDKPTANIILNGEKLKAFPLKSGTRQGCPLSPLLFNIVLEVLATAIRAEKEIKGIQIGKEEVKLSLFANDMIPYIENPKDSTRKLLEIINDYSKVAGYKINTQKSLAFLYTKNEKTERETKETIPFTIATERIKYLGIYLPKETKDLYIENYKTLVKEIKEDTNRWRNIPCSWIGRINIVKMSILPKAIYRFNAIPIKLPTVFFTELEQIISQFVWKYKKPRIAKAILRKKNGTGGINLPDFRLYYKATVIKTVWYWHKDRNIDQWNKIESPEINPRTYGHLIFDKGGKNIQWIKDNLFNKWCWEIWSTTCKRMKLEHFLTPYTKINSKWIKDLNIRPETIKLLEENIGKTLSDIHHSRILYDPPPRILEIKAKINKWDLINLKSFCTSKETISKVKRQPSEWEKIIANEATDKQLISKIYKQLLQLNSRKINDPIKKWAKELNRHFSKEDIQMANKHMKRCSTSLIIREMQIKTTMRYHFTPVRMAAIQKSTNNKCWRGCGEKGTLLHCGWECKLVQPLWRTVYVSLWRFLRKLEIELPHDTAIPLLGIHTEETRIERDACIPMFIAALFITARTWKQPRCPSADEWIRKLWYIYTMEYYSAIKKNTFESVLMRWMKLELIIQSEV</sequence>
<evidence type="ECO:0000259" key="2">
    <source>
        <dbReference type="PROSITE" id="PS50878"/>
    </source>
</evidence>
<accession>L8IWI1</accession>
<dbReference type="EMBL" id="JH880607">
    <property type="protein sequence ID" value="ELR60343.1"/>
    <property type="molecule type" value="Genomic_DNA"/>
</dbReference>
<dbReference type="EC" id="2.7.7.49" evidence="1"/>
<organism evidence="3 4">
    <name type="scientific">Bos mutus</name>
    <name type="common">wild yak</name>
    <dbReference type="NCBI Taxonomy" id="72004"/>
    <lineage>
        <taxon>Eukaryota</taxon>
        <taxon>Metazoa</taxon>
        <taxon>Chordata</taxon>
        <taxon>Craniata</taxon>
        <taxon>Vertebrata</taxon>
        <taxon>Euteleostomi</taxon>
        <taxon>Mammalia</taxon>
        <taxon>Eutheria</taxon>
        <taxon>Laurasiatheria</taxon>
        <taxon>Artiodactyla</taxon>
        <taxon>Ruminantia</taxon>
        <taxon>Pecora</taxon>
        <taxon>Bovidae</taxon>
        <taxon>Bovinae</taxon>
        <taxon>Bos</taxon>
    </lineage>
</organism>
<dbReference type="Proteomes" id="UP000011080">
    <property type="component" value="Unassembled WGS sequence"/>
</dbReference>
<dbReference type="PROSITE" id="PS50878">
    <property type="entry name" value="RT_POL"/>
    <property type="match status" value="1"/>
</dbReference>
<dbReference type="InterPro" id="IPR000477">
    <property type="entry name" value="RT_dom"/>
</dbReference>
<dbReference type="SUPFAM" id="SSF56672">
    <property type="entry name" value="DNA/RNA polymerases"/>
    <property type="match status" value="1"/>
</dbReference>
<evidence type="ECO:0000313" key="4">
    <source>
        <dbReference type="Proteomes" id="UP000011080"/>
    </source>
</evidence>
<dbReference type="GO" id="GO:0003964">
    <property type="term" value="F:RNA-directed DNA polymerase activity"/>
    <property type="evidence" value="ECO:0007669"/>
    <property type="project" value="UniProtKB-EC"/>
</dbReference>
<gene>
    <name evidence="3" type="ORF">M91_06787</name>
</gene>
<name>L8IWI1_9CETA</name>
<dbReference type="PANTHER" id="PTHR19446">
    <property type="entry name" value="REVERSE TRANSCRIPTASES"/>
    <property type="match status" value="1"/>
</dbReference>
<feature type="non-terminal residue" evidence="3">
    <location>
        <position position="1"/>
    </location>
</feature>
<dbReference type="InterPro" id="IPR043502">
    <property type="entry name" value="DNA/RNA_pol_sf"/>
</dbReference>
<dbReference type="AlphaFoldDB" id="L8IWI1"/>
<feature type="domain" description="Reverse transcriptase" evidence="2">
    <location>
        <begin position="1"/>
        <end position="238"/>
    </location>
</feature>
<evidence type="ECO:0000256" key="1">
    <source>
        <dbReference type="ARBA" id="ARBA00012493"/>
    </source>
</evidence>
<dbReference type="CDD" id="cd01650">
    <property type="entry name" value="RT_nLTR_like"/>
    <property type="match status" value="1"/>
</dbReference>
<reference evidence="3 4" key="1">
    <citation type="journal article" date="2012" name="Nat. Genet.">
        <title>The yak genome and adaptation to life at high altitude.</title>
        <authorList>
            <person name="Qiu Q."/>
            <person name="Zhang G."/>
            <person name="Ma T."/>
            <person name="Qian W."/>
            <person name="Wang J."/>
            <person name="Ye Z."/>
            <person name="Cao C."/>
            <person name="Hu Q."/>
            <person name="Kim J."/>
            <person name="Larkin D.M."/>
            <person name="Auvil L."/>
            <person name="Capitanu B."/>
            <person name="Ma J."/>
            <person name="Lewin H.A."/>
            <person name="Qian X."/>
            <person name="Lang Y."/>
            <person name="Zhou R."/>
            <person name="Wang L."/>
            <person name="Wang K."/>
            <person name="Xia J."/>
            <person name="Liao S."/>
            <person name="Pan S."/>
            <person name="Lu X."/>
            <person name="Hou H."/>
            <person name="Wang Y."/>
            <person name="Zang X."/>
            <person name="Yin Y."/>
            <person name="Ma H."/>
            <person name="Zhang J."/>
            <person name="Wang Z."/>
            <person name="Zhang Y."/>
            <person name="Zhang D."/>
            <person name="Yonezawa T."/>
            <person name="Hasegawa M."/>
            <person name="Zhong Y."/>
            <person name="Liu W."/>
            <person name="Zhang Y."/>
            <person name="Huang Z."/>
            <person name="Zhang S."/>
            <person name="Long R."/>
            <person name="Yang H."/>
            <person name="Wang J."/>
            <person name="Lenstra J.A."/>
            <person name="Cooper D.N."/>
            <person name="Wu Y."/>
            <person name="Wang J."/>
            <person name="Shi P."/>
            <person name="Wang J."/>
            <person name="Liu J."/>
        </authorList>
    </citation>
    <scope>NUCLEOTIDE SEQUENCE [LARGE SCALE GENOMIC DNA]</scope>
    <source>
        <strain evidence="4">yakQH1</strain>
    </source>
</reference>
<protein>
    <recommendedName>
        <fullName evidence="1">RNA-directed DNA polymerase</fullName>
        <ecNumber evidence="1">2.7.7.49</ecNumber>
    </recommendedName>
</protein>
<dbReference type="Pfam" id="PF00078">
    <property type="entry name" value="RVT_1"/>
    <property type="match status" value="1"/>
</dbReference>
<proteinExistence type="predicted"/>